<name>A0AAU7F4S6_9PSED</name>
<feature type="chain" id="PRO_5043447949" evidence="1">
    <location>
        <begin position="29"/>
        <end position="145"/>
    </location>
</feature>
<protein>
    <submittedName>
        <fullName evidence="3">Cyclophilin-like fold protein</fullName>
    </submittedName>
</protein>
<organism evidence="3">
    <name type="scientific">Pseudomonas iranensis</name>
    <dbReference type="NCBI Taxonomy" id="2745503"/>
    <lineage>
        <taxon>Bacteria</taxon>
        <taxon>Pseudomonadati</taxon>
        <taxon>Pseudomonadota</taxon>
        <taxon>Gammaproteobacteria</taxon>
        <taxon>Pseudomonadales</taxon>
        <taxon>Pseudomonadaceae</taxon>
        <taxon>Pseudomonas</taxon>
    </lineage>
</organism>
<accession>A0AAU7F4S6</accession>
<dbReference type="InterPro" id="IPR041183">
    <property type="entry name" value="Cyclophilin-like"/>
</dbReference>
<feature type="domain" description="Cyclophilin-like" evidence="2">
    <location>
        <begin position="34"/>
        <end position="141"/>
    </location>
</feature>
<gene>
    <name evidence="3" type="ORF">ABHN08_11885</name>
</gene>
<proteinExistence type="predicted"/>
<dbReference type="Pfam" id="PF18050">
    <property type="entry name" value="Cyclophil_like2"/>
    <property type="match status" value="1"/>
</dbReference>
<dbReference type="AlphaFoldDB" id="A0AAU7F4S6"/>
<keyword evidence="1" id="KW-0732">Signal</keyword>
<dbReference type="EMBL" id="CP157354">
    <property type="protein sequence ID" value="XBL98619.1"/>
    <property type="molecule type" value="Genomic_DNA"/>
</dbReference>
<dbReference type="Gene3D" id="2.40.100.20">
    <property type="match status" value="1"/>
</dbReference>
<dbReference type="SUPFAM" id="SSF50891">
    <property type="entry name" value="Cyclophilin-like"/>
    <property type="match status" value="1"/>
</dbReference>
<reference evidence="3" key="1">
    <citation type="submission" date="2024-05" db="EMBL/GenBank/DDBJ databases">
        <title>Draft genome sequence of Pseudomonas iranensis M7D1.</title>
        <authorList>
            <person name="Miller S.L."/>
            <person name="Nsubuga A."/>
            <person name="Lu N."/>
            <person name="King J."/>
            <person name="Shears P."/>
            <person name="Lawson P.A."/>
        </authorList>
    </citation>
    <scope>NUCLEOTIDE SEQUENCE</scope>
    <source>
        <strain evidence="3">M7D1</strain>
    </source>
</reference>
<feature type="signal peptide" evidence="1">
    <location>
        <begin position="1"/>
        <end position="28"/>
    </location>
</feature>
<evidence type="ECO:0000313" key="3">
    <source>
        <dbReference type="EMBL" id="XBL98619.1"/>
    </source>
</evidence>
<evidence type="ECO:0000256" key="1">
    <source>
        <dbReference type="SAM" id="SignalP"/>
    </source>
</evidence>
<sequence>MRFFANGWKGFVLMAWLPVALSAPTAMEASTMWMTVGEQRFAIALDDNPSTRQLLTRLPLSLDMADLHGNEKYATVQPPLPTQPYRPGTIHNGDFLLYGDDTLVVFYKTFDSSYRYSRLGRISRPQDLAEVLGRGDVRVTFTLHE</sequence>
<evidence type="ECO:0000259" key="2">
    <source>
        <dbReference type="Pfam" id="PF18050"/>
    </source>
</evidence>
<dbReference type="InterPro" id="IPR029000">
    <property type="entry name" value="Cyclophilin-like_dom_sf"/>
</dbReference>